<protein>
    <submittedName>
        <fullName evidence="1">Uncharacterized protein</fullName>
    </submittedName>
</protein>
<dbReference type="Proteomes" id="UP001156706">
    <property type="component" value="Unassembled WGS sequence"/>
</dbReference>
<evidence type="ECO:0000313" key="1">
    <source>
        <dbReference type="EMBL" id="GLR13245.1"/>
    </source>
</evidence>
<evidence type="ECO:0000313" key="2">
    <source>
        <dbReference type="Proteomes" id="UP001156706"/>
    </source>
</evidence>
<gene>
    <name evidence="1" type="ORF">GCM10007907_20350</name>
</gene>
<dbReference type="EMBL" id="BSOG01000002">
    <property type="protein sequence ID" value="GLR13245.1"/>
    <property type="molecule type" value="Genomic_DNA"/>
</dbReference>
<reference evidence="2" key="1">
    <citation type="journal article" date="2019" name="Int. J. Syst. Evol. Microbiol.">
        <title>The Global Catalogue of Microorganisms (GCM) 10K type strain sequencing project: providing services to taxonomists for standard genome sequencing and annotation.</title>
        <authorList>
            <consortium name="The Broad Institute Genomics Platform"/>
            <consortium name="The Broad Institute Genome Sequencing Center for Infectious Disease"/>
            <person name="Wu L."/>
            <person name="Ma J."/>
        </authorList>
    </citation>
    <scope>NUCLEOTIDE SEQUENCE [LARGE SCALE GENOMIC DNA]</scope>
    <source>
        <strain evidence="2">NBRC 110044</strain>
    </source>
</reference>
<organism evidence="1 2">
    <name type="scientific">Chitinimonas prasina</name>
    <dbReference type="NCBI Taxonomy" id="1434937"/>
    <lineage>
        <taxon>Bacteria</taxon>
        <taxon>Pseudomonadati</taxon>
        <taxon>Pseudomonadota</taxon>
        <taxon>Betaproteobacteria</taxon>
        <taxon>Neisseriales</taxon>
        <taxon>Chitinibacteraceae</taxon>
        <taxon>Chitinimonas</taxon>
    </lineage>
</organism>
<accession>A0ABQ5YE74</accession>
<comment type="caution">
    <text evidence="1">The sequence shown here is derived from an EMBL/GenBank/DDBJ whole genome shotgun (WGS) entry which is preliminary data.</text>
</comment>
<proteinExistence type="predicted"/>
<keyword evidence="2" id="KW-1185">Reference proteome</keyword>
<sequence>MRYTLRMKVIVYTLRNQGRKLAESAWRNNPTKPGTMSLSSTTYGERRVELLTFYETQPNQVVAGKNGLAMALYEPRLITLGSGRMRFAGFESVGTGQEARGVVQEWITEVVP</sequence>
<name>A0ABQ5YE74_9NEIS</name>